<dbReference type="EMBL" id="BK035393">
    <property type="protein sequence ID" value="DAG97924.1"/>
    <property type="molecule type" value="Genomic_DNA"/>
</dbReference>
<dbReference type="SUPFAM" id="SSF56672">
    <property type="entry name" value="DNA/RNA polymerases"/>
    <property type="match status" value="1"/>
</dbReference>
<comment type="catalytic activity">
    <reaction evidence="8">
        <text>DNA(n) + a 2'-deoxyribonucleoside 5'-triphosphate = DNA(n+1) + diphosphate</text>
        <dbReference type="Rhea" id="RHEA:22508"/>
        <dbReference type="Rhea" id="RHEA-COMP:17339"/>
        <dbReference type="Rhea" id="RHEA-COMP:17340"/>
        <dbReference type="ChEBI" id="CHEBI:33019"/>
        <dbReference type="ChEBI" id="CHEBI:61560"/>
        <dbReference type="ChEBI" id="CHEBI:173112"/>
        <dbReference type="EC" id="2.7.7.7"/>
    </reaction>
</comment>
<keyword evidence="5" id="KW-0378">Hydrolase</keyword>
<evidence type="ECO:0000256" key="5">
    <source>
        <dbReference type="ARBA" id="ARBA00022801"/>
    </source>
</evidence>
<keyword evidence="7" id="KW-0238">DNA-binding</keyword>
<reference evidence="10" key="1">
    <citation type="journal article" date="2021" name="Proc. Natl. Acad. Sci. U.S.A.">
        <title>A Catalog of Tens of Thousands of Viruses from Human Metagenomes Reveals Hidden Associations with Chronic Diseases.</title>
        <authorList>
            <person name="Tisza M.J."/>
            <person name="Buck C.B."/>
        </authorList>
    </citation>
    <scope>NUCLEOTIDE SEQUENCE</scope>
    <source>
        <strain evidence="10">CtASH1</strain>
    </source>
</reference>
<dbReference type="Gene3D" id="1.20.1280.300">
    <property type="match status" value="1"/>
</dbReference>
<dbReference type="Gene3D" id="3.40.1820.10">
    <property type="entry name" value="DnaQ-like 3'-5' exonuclease"/>
    <property type="match status" value="1"/>
</dbReference>
<evidence type="ECO:0000256" key="8">
    <source>
        <dbReference type="ARBA" id="ARBA00049244"/>
    </source>
</evidence>
<keyword evidence="4" id="KW-0540">Nuclease</keyword>
<evidence type="ECO:0000313" key="10">
    <source>
        <dbReference type="EMBL" id="DAG97924.1"/>
    </source>
</evidence>
<dbReference type="GO" id="GO:0004518">
    <property type="term" value="F:nuclease activity"/>
    <property type="evidence" value="ECO:0007669"/>
    <property type="project" value="UniProtKB-KW"/>
</dbReference>
<evidence type="ECO:0000256" key="1">
    <source>
        <dbReference type="ARBA" id="ARBA00012417"/>
    </source>
</evidence>
<dbReference type="GO" id="GO:0016787">
    <property type="term" value="F:hydrolase activity"/>
    <property type="evidence" value="ECO:0007669"/>
    <property type="project" value="UniProtKB-KW"/>
</dbReference>
<dbReference type="GO" id="GO:0006261">
    <property type="term" value="P:DNA-templated DNA replication"/>
    <property type="evidence" value="ECO:0007669"/>
    <property type="project" value="TreeGrafter"/>
</dbReference>
<dbReference type="InterPro" id="IPR017964">
    <property type="entry name" value="DNA-dir_DNA_pol_B_CS"/>
</dbReference>
<feature type="domain" description="DNA-directed DNA polymerase family B multifunctional" evidence="9">
    <location>
        <begin position="180"/>
        <end position="274"/>
    </location>
</feature>
<evidence type="ECO:0000256" key="7">
    <source>
        <dbReference type="ARBA" id="ARBA00023125"/>
    </source>
</evidence>
<dbReference type="Gene3D" id="3.90.1600.10">
    <property type="entry name" value="Palm domain of DNA polymerase"/>
    <property type="match status" value="1"/>
</dbReference>
<organism evidence="10">
    <name type="scientific">Ackermannviridae sp</name>
    <dbReference type="NCBI Taxonomy" id="2831612"/>
    <lineage>
        <taxon>Viruses</taxon>
        <taxon>Duplodnaviria</taxon>
        <taxon>Heunggongvirae</taxon>
        <taxon>Uroviricota</taxon>
        <taxon>Caudoviricetes</taxon>
        <taxon>Pantevenvirales</taxon>
        <taxon>Ackermannviridae</taxon>
    </lineage>
</organism>
<dbReference type="Pfam" id="PF00136">
    <property type="entry name" value="DNA_pol_B"/>
    <property type="match status" value="2"/>
</dbReference>
<dbReference type="InterPro" id="IPR043502">
    <property type="entry name" value="DNA/RNA_pol_sf"/>
</dbReference>
<dbReference type="InterPro" id="IPR006134">
    <property type="entry name" value="DNA-dir_DNA_pol_B_multi_dom"/>
</dbReference>
<evidence type="ECO:0000259" key="9">
    <source>
        <dbReference type="Pfam" id="PF00136"/>
    </source>
</evidence>
<keyword evidence="2" id="KW-0808">Transferase</keyword>
<accession>A0A8S5VU84</accession>
<protein>
    <recommendedName>
        <fullName evidence="1">DNA-directed DNA polymerase</fullName>
        <ecNumber evidence="1">2.7.7.7</ecNumber>
    </recommendedName>
</protein>
<dbReference type="EC" id="2.7.7.7" evidence="1"/>
<dbReference type="GO" id="GO:0003677">
    <property type="term" value="F:DNA binding"/>
    <property type="evidence" value="ECO:0007669"/>
    <property type="project" value="UniProtKB-KW"/>
</dbReference>
<dbReference type="InterPro" id="IPR050240">
    <property type="entry name" value="DNA_pol_type-B"/>
</dbReference>
<keyword evidence="3" id="KW-0548">Nucleotidyltransferase</keyword>
<dbReference type="PROSITE" id="PS00116">
    <property type="entry name" value="DNA_POLYMERASE_B"/>
    <property type="match status" value="1"/>
</dbReference>
<dbReference type="GO" id="GO:0003887">
    <property type="term" value="F:DNA-directed DNA polymerase activity"/>
    <property type="evidence" value="ECO:0007669"/>
    <property type="project" value="UniProtKB-KW"/>
</dbReference>
<evidence type="ECO:0000256" key="4">
    <source>
        <dbReference type="ARBA" id="ARBA00022722"/>
    </source>
</evidence>
<feature type="domain" description="DNA-directed DNA polymerase family B multifunctional" evidence="9">
    <location>
        <begin position="43"/>
        <end position="130"/>
    </location>
</feature>
<sequence>MILEIELNHSSLKKGQNVTEEEILMEISRLEREASYQSTINKVSKVALNSIYGVLGYHSFILYDREIARSVSEQSSHVIRYTILFFNRYFQQRFPNHRELHAKMGITKCDPIDFNAVNYADTDSVFIRYKDIMDKTDYKGTLEEFVFDIGENDLNDCVKDMLVGYIRKFNGFQQKIDGQRSMKLAFEMICHNVLWTSKKKYIKNISWEEGVYFKPLENVEVKGLDINKSSTPKFVRELLRETVHYILQHRELNLRDFIDHVKMQKSKFESANVEDVAISQRVNGYEKYVITAKDGVFEYVKGVTIQIRASSVYNAELTKSKYKHKYQQIRSGMKIQYYYSTDPRSDVFAFVNGDPCYEFLYPIDYSKQFEMLYLSPLNKIITSIGVQALPVSLIAFDPLW</sequence>
<dbReference type="PANTHER" id="PTHR10322:SF23">
    <property type="entry name" value="DNA POLYMERASE DELTA CATALYTIC SUBUNIT"/>
    <property type="match status" value="1"/>
</dbReference>
<dbReference type="InterPro" id="IPR023211">
    <property type="entry name" value="DNA_pol_palm_dom_sf"/>
</dbReference>
<proteinExistence type="predicted"/>
<evidence type="ECO:0000256" key="6">
    <source>
        <dbReference type="ARBA" id="ARBA00022932"/>
    </source>
</evidence>
<dbReference type="PANTHER" id="PTHR10322">
    <property type="entry name" value="DNA POLYMERASE CATALYTIC SUBUNIT"/>
    <property type="match status" value="1"/>
</dbReference>
<evidence type="ECO:0000256" key="2">
    <source>
        <dbReference type="ARBA" id="ARBA00022679"/>
    </source>
</evidence>
<keyword evidence="6" id="KW-0239">DNA-directed DNA polymerase</keyword>
<evidence type="ECO:0000256" key="3">
    <source>
        <dbReference type="ARBA" id="ARBA00022695"/>
    </source>
</evidence>
<name>A0A8S5VU84_9CAUD</name>
<dbReference type="GO" id="GO:0000166">
    <property type="term" value="F:nucleotide binding"/>
    <property type="evidence" value="ECO:0007669"/>
    <property type="project" value="InterPro"/>
</dbReference>